<reference evidence="1 2" key="1">
    <citation type="journal article" date="2016" name="Nat. Commun.">
        <title>Thousands of microbial genomes shed light on interconnected biogeochemical processes in an aquifer system.</title>
        <authorList>
            <person name="Anantharaman K."/>
            <person name="Brown C.T."/>
            <person name="Hug L.A."/>
            <person name="Sharon I."/>
            <person name="Castelle C.J."/>
            <person name="Probst A.J."/>
            <person name="Thomas B.C."/>
            <person name="Singh A."/>
            <person name="Wilkins M.J."/>
            <person name="Karaoz U."/>
            <person name="Brodie E.L."/>
            <person name="Williams K.H."/>
            <person name="Hubbard S.S."/>
            <person name="Banfield J.F."/>
        </authorList>
    </citation>
    <scope>NUCLEOTIDE SEQUENCE [LARGE SCALE GENOMIC DNA]</scope>
</reference>
<evidence type="ECO:0000313" key="2">
    <source>
        <dbReference type="Proteomes" id="UP000179153"/>
    </source>
</evidence>
<dbReference type="AlphaFoldDB" id="A0A1G2HH80"/>
<comment type="caution">
    <text evidence="1">The sequence shown here is derived from an EMBL/GenBank/DDBJ whole genome shotgun (WGS) entry which is preliminary data.</text>
</comment>
<dbReference type="Proteomes" id="UP000179153">
    <property type="component" value="Unassembled WGS sequence"/>
</dbReference>
<organism evidence="1 2">
    <name type="scientific">Candidatus Spechtbacteria bacterium RIFCSPLOWO2_01_FULL_46_10</name>
    <dbReference type="NCBI Taxonomy" id="1802163"/>
    <lineage>
        <taxon>Bacteria</taxon>
        <taxon>Candidatus Spechtiibacteriota</taxon>
    </lineage>
</organism>
<proteinExistence type="predicted"/>
<protein>
    <submittedName>
        <fullName evidence="1">Uncharacterized protein</fullName>
    </submittedName>
</protein>
<evidence type="ECO:0000313" key="1">
    <source>
        <dbReference type="EMBL" id="OGZ61855.1"/>
    </source>
</evidence>
<sequence length="88" mass="9938">MVRNLILIIVVAGMILLIVPPETVKNIPLAQDVKQFLDTKVSFAFNKWVKPTLESVIGDVFNTAEDAIQKEVQDTLDETEQDIKDRLN</sequence>
<dbReference type="EMBL" id="MHOI01000008">
    <property type="protein sequence ID" value="OGZ61855.1"/>
    <property type="molecule type" value="Genomic_DNA"/>
</dbReference>
<accession>A0A1G2HH80</accession>
<name>A0A1G2HH80_9BACT</name>
<gene>
    <name evidence="1" type="ORF">A2932_01465</name>
</gene>